<name>A0A4R6BLH0_9STAP</name>
<protein>
    <recommendedName>
        <fullName evidence="2">ATPase AAA-type core domain-containing protein</fullName>
    </recommendedName>
</protein>
<feature type="domain" description="ATPase AAA-type core" evidence="2">
    <location>
        <begin position="352"/>
        <end position="421"/>
    </location>
</feature>
<proteinExistence type="predicted"/>
<dbReference type="AlphaFoldDB" id="A0A4R6BLH0"/>
<comment type="caution">
    <text evidence="3">The sequence shown here is derived from an EMBL/GenBank/DDBJ whole genome shotgun (WGS) entry which is preliminary data.</text>
</comment>
<dbReference type="Pfam" id="PF13304">
    <property type="entry name" value="AAA_21"/>
    <property type="match status" value="1"/>
</dbReference>
<sequence>MRIKKIDYILENEKSVIHLNENEKYFNDNNTYTLLLGENGTGKSKLLENIMIYYSGKNSLVMHMEFENQIEPTNLIYSTYTPFDRLRINKEFRYSNNGIRKNIYYPSRNHNDLINLTCISYLKCRLINHSRFKKIANVLNKTMNFNILDGELLIESINHIGYESLGRKAHSTSKIMKKEYISKIQLRKKELLSYFKNFTSFIEENYFLEELVDEIINKNRFPIFYNESGDSKTELMILLSIINAKLDDKDFEKIISFIRKSDIYYDIELYLISITIKLDYIELKQNYGHLKNYKNKNKMFLKLEDILYFFEKKYNLDRSIEFINNDIEILEFLNIKMIDDLLFEGNFETKVLTMFSSGEFSLFTRIFEINLYINKHSLILIDEPEVHLNPKWINDFYYILRSCFQNLECHFIIASQSPFIVKMMTKEQVYIFKRKNNSVKIENINFATFNAKYDAIVNRLFNLSNYNSEIKEKMNLIERNLNSSEDANEFMENLKVLNSMAGSYEKYALVDNVINIEKLNELEELIKNEEKRRK</sequence>
<organism evidence="3 4">
    <name type="scientific">Macrococcus hajekii</name>
    <dbReference type="NCBI Taxonomy" id="198482"/>
    <lineage>
        <taxon>Bacteria</taxon>
        <taxon>Bacillati</taxon>
        <taxon>Bacillota</taxon>
        <taxon>Bacilli</taxon>
        <taxon>Bacillales</taxon>
        <taxon>Staphylococcaceae</taxon>
        <taxon>Macrococcus</taxon>
    </lineage>
</organism>
<evidence type="ECO:0000256" key="1">
    <source>
        <dbReference type="SAM" id="Coils"/>
    </source>
</evidence>
<evidence type="ECO:0000313" key="3">
    <source>
        <dbReference type="EMBL" id="TDM02551.1"/>
    </source>
</evidence>
<dbReference type="RefSeq" id="WP_133428640.1">
    <property type="nucleotide sequence ID" value="NZ_BMCC01000002.1"/>
</dbReference>
<dbReference type="PANTHER" id="PTHR43581">
    <property type="entry name" value="ATP/GTP PHOSPHATASE"/>
    <property type="match status" value="1"/>
</dbReference>
<dbReference type="Proteomes" id="UP000295328">
    <property type="component" value="Unassembled WGS sequence"/>
</dbReference>
<keyword evidence="4" id="KW-1185">Reference proteome</keyword>
<keyword evidence="1" id="KW-0175">Coiled coil</keyword>
<dbReference type="InterPro" id="IPR003959">
    <property type="entry name" value="ATPase_AAA_core"/>
</dbReference>
<dbReference type="PANTHER" id="PTHR43581:SF2">
    <property type="entry name" value="EXCINUCLEASE ATPASE SUBUNIT"/>
    <property type="match status" value="1"/>
</dbReference>
<dbReference type="GO" id="GO:0016887">
    <property type="term" value="F:ATP hydrolysis activity"/>
    <property type="evidence" value="ECO:0007669"/>
    <property type="project" value="InterPro"/>
</dbReference>
<evidence type="ECO:0000313" key="4">
    <source>
        <dbReference type="Proteomes" id="UP000295328"/>
    </source>
</evidence>
<accession>A0A4R6BLH0</accession>
<feature type="coiled-coil region" evidence="1">
    <location>
        <begin position="467"/>
        <end position="532"/>
    </location>
</feature>
<dbReference type="EMBL" id="SCWE01000001">
    <property type="protein sequence ID" value="TDM02551.1"/>
    <property type="molecule type" value="Genomic_DNA"/>
</dbReference>
<dbReference type="SUPFAM" id="SSF52540">
    <property type="entry name" value="P-loop containing nucleoside triphosphate hydrolases"/>
    <property type="match status" value="1"/>
</dbReference>
<gene>
    <name evidence="3" type="ORF">ERX37_00190</name>
</gene>
<reference evidence="3 4" key="1">
    <citation type="submission" date="2019-01" db="EMBL/GenBank/DDBJ databases">
        <title>Draft genome sequences of the type strains of six Macrococcus species.</title>
        <authorList>
            <person name="Mazhar S."/>
            <person name="Altermann E."/>
            <person name="Hill C."/>
            <person name="Mcauliffe O."/>
        </authorList>
    </citation>
    <scope>NUCLEOTIDE SEQUENCE [LARGE SCALE GENOMIC DNA]</scope>
    <source>
        <strain evidence="3 4">CCM4809</strain>
    </source>
</reference>
<evidence type="ECO:0000259" key="2">
    <source>
        <dbReference type="Pfam" id="PF13304"/>
    </source>
</evidence>
<dbReference type="InterPro" id="IPR051396">
    <property type="entry name" value="Bact_Antivir_Def_Nuclease"/>
</dbReference>
<dbReference type="OrthoDB" id="9801813at2"/>
<dbReference type="InterPro" id="IPR027417">
    <property type="entry name" value="P-loop_NTPase"/>
</dbReference>
<dbReference type="Gene3D" id="3.40.50.300">
    <property type="entry name" value="P-loop containing nucleotide triphosphate hydrolases"/>
    <property type="match status" value="1"/>
</dbReference>
<dbReference type="GO" id="GO:0005524">
    <property type="term" value="F:ATP binding"/>
    <property type="evidence" value="ECO:0007669"/>
    <property type="project" value="InterPro"/>
</dbReference>